<accession>A0A9W6N1L3</accession>
<sequence>MSNVVPFPIRVPEPDYAYEADLDIDLATAVDVAIRDLRDIAFRLRGDATGHEQARECLDMLTRALESARAQG</sequence>
<protein>
    <submittedName>
        <fullName evidence="1">Uncharacterized protein</fullName>
    </submittedName>
</protein>
<dbReference type="AlphaFoldDB" id="A0A9W6N1L3"/>
<dbReference type="EMBL" id="BSFJ01000038">
    <property type="protein sequence ID" value="GLK74323.1"/>
    <property type="molecule type" value="Genomic_DNA"/>
</dbReference>
<reference evidence="1" key="2">
    <citation type="submission" date="2023-01" db="EMBL/GenBank/DDBJ databases">
        <authorList>
            <person name="Sun Q."/>
            <person name="Evtushenko L."/>
        </authorList>
    </citation>
    <scope>NUCLEOTIDE SEQUENCE</scope>
    <source>
        <strain evidence="1">VKM B-2484</strain>
    </source>
</reference>
<organism evidence="1 2">
    <name type="scientific">Ancylobacter dichloromethanicus</name>
    <dbReference type="NCBI Taxonomy" id="518825"/>
    <lineage>
        <taxon>Bacteria</taxon>
        <taxon>Pseudomonadati</taxon>
        <taxon>Pseudomonadota</taxon>
        <taxon>Alphaproteobacteria</taxon>
        <taxon>Hyphomicrobiales</taxon>
        <taxon>Xanthobacteraceae</taxon>
        <taxon>Ancylobacter</taxon>
    </lineage>
</organism>
<reference evidence="1" key="1">
    <citation type="journal article" date="2014" name="Int. J. Syst. Evol. Microbiol.">
        <title>Complete genome sequence of Corynebacterium casei LMG S-19264T (=DSM 44701T), isolated from a smear-ripened cheese.</title>
        <authorList>
            <consortium name="US DOE Joint Genome Institute (JGI-PGF)"/>
            <person name="Walter F."/>
            <person name="Albersmeier A."/>
            <person name="Kalinowski J."/>
            <person name="Ruckert C."/>
        </authorList>
    </citation>
    <scope>NUCLEOTIDE SEQUENCE</scope>
    <source>
        <strain evidence="1">VKM B-2484</strain>
    </source>
</reference>
<dbReference type="Proteomes" id="UP001143370">
    <property type="component" value="Unassembled WGS sequence"/>
</dbReference>
<name>A0A9W6N1L3_9HYPH</name>
<dbReference type="RefSeq" id="WP_213370899.1">
    <property type="nucleotide sequence ID" value="NZ_BSFJ01000038.1"/>
</dbReference>
<gene>
    <name evidence="1" type="ORF">GCM10017643_44410</name>
</gene>
<proteinExistence type="predicted"/>
<evidence type="ECO:0000313" key="1">
    <source>
        <dbReference type="EMBL" id="GLK74323.1"/>
    </source>
</evidence>
<comment type="caution">
    <text evidence="1">The sequence shown here is derived from an EMBL/GenBank/DDBJ whole genome shotgun (WGS) entry which is preliminary data.</text>
</comment>
<keyword evidence="2" id="KW-1185">Reference proteome</keyword>
<evidence type="ECO:0000313" key="2">
    <source>
        <dbReference type="Proteomes" id="UP001143370"/>
    </source>
</evidence>